<dbReference type="SUPFAM" id="SSF48264">
    <property type="entry name" value="Cytochrome P450"/>
    <property type="match status" value="1"/>
</dbReference>
<dbReference type="PROSITE" id="PS00086">
    <property type="entry name" value="CYTOCHROME_P450"/>
    <property type="match status" value="1"/>
</dbReference>
<dbReference type="GO" id="GO:0004497">
    <property type="term" value="F:monooxygenase activity"/>
    <property type="evidence" value="ECO:0007669"/>
    <property type="project" value="UniProtKB-KW"/>
</dbReference>
<dbReference type="CDD" id="cd11030">
    <property type="entry name" value="CYP105-like"/>
    <property type="match status" value="1"/>
</dbReference>
<evidence type="ECO:0000313" key="10">
    <source>
        <dbReference type="Proteomes" id="UP000218505"/>
    </source>
</evidence>
<dbReference type="PRINTS" id="PR00385">
    <property type="entry name" value="P450"/>
</dbReference>
<accession>A0A290Z588</accession>
<evidence type="ECO:0000313" key="9">
    <source>
        <dbReference type="EMBL" id="ATE54139.1"/>
    </source>
</evidence>
<dbReference type="EMBL" id="CP023445">
    <property type="protein sequence ID" value="ATE54139.1"/>
    <property type="molecule type" value="Genomic_DNA"/>
</dbReference>
<keyword evidence="2 7" id="KW-0349">Heme</keyword>
<keyword evidence="5 7" id="KW-0408">Iron</keyword>
<dbReference type="GO" id="GO:0020037">
    <property type="term" value="F:heme binding"/>
    <property type="evidence" value="ECO:0007669"/>
    <property type="project" value="InterPro"/>
</dbReference>
<dbReference type="Gene3D" id="1.10.630.10">
    <property type="entry name" value="Cytochrome P450"/>
    <property type="match status" value="1"/>
</dbReference>
<dbReference type="InterPro" id="IPR036396">
    <property type="entry name" value="Cyt_P450_sf"/>
</dbReference>
<dbReference type="KEGG" id="apre:CNX65_13260"/>
<dbReference type="InterPro" id="IPR017972">
    <property type="entry name" value="Cyt_P450_CS"/>
</dbReference>
<evidence type="ECO:0000256" key="5">
    <source>
        <dbReference type="ARBA" id="ARBA00023004"/>
    </source>
</evidence>
<dbReference type="Proteomes" id="UP000218505">
    <property type="component" value="Chromosome"/>
</dbReference>
<protein>
    <submittedName>
        <fullName evidence="9">Cytochrome P450</fullName>
    </submittedName>
</protein>
<dbReference type="GO" id="GO:0005506">
    <property type="term" value="F:iron ion binding"/>
    <property type="evidence" value="ECO:0007669"/>
    <property type="project" value="InterPro"/>
</dbReference>
<evidence type="ECO:0000256" key="1">
    <source>
        <dbReference type="ARBA" id="ARBA00010617"/>
    </source>
</evidence>
<dbReference type="AlphaFoldDB" id="A0A290Z588"/>
<keyword evidence="3 7" id="KW-0479">Metal-binding</keyword>
<dbReference type="InterPro" id="IPR002397">
    <property type="entry name" value="Cyt_P450_B"/>
</dbReference>
<dbReference type="PRINTS" id="PR00359">
    <property type="entry name" value="BP450"/>
</dbReference>
<feature type="compositionally biased region" description="Pro residues" evidence="8">
    <location>
        <begin position="11"/>
        <end position="21"/>
    </location>
</feature>
<dbReference type="GO" id="GO:0016705">
    <property type="term" value="F:oxidoreductase activity, acting on paired donors, with incorporation or reduction of molecular oxygen"/>
    <property type="evidence" value="ECO:0007669"/>
    <property type="project" value="InterPro"/>
</dbReference>
<evidence type="ECO:0000256" key="7">
    <source>
        <dbReference type="RuleBase" id="RU000461"/>
    </source>
</evidence>
<name>A0A290Z588_9PSEU</name>
<gene>
    <name evidence="9" type="ORF">CNX65_13260</name>
</gene>
<dbReference type="FunFam" id="1.10.630.10:FF:000018">
    <property type="entry name" value="Cytochrome P450 monooxygenase"/>
    <property type="match status" value="1"/>
</dbReference>
<comment type="similarity">
    <text evidence="1 7">Belongs to the cytochrome P450 family.</text>
</comment>
<evidence type="ECO:0000256" key="3">
    <source>
        <dbReference type="ARBA" id="ARBA00022723"/>
    </source>
</evidence>
<organism evidence="9 10">
    <name type="scientific">Actinosynnema pretiosum</name>
    <dbReference type="NCBI Taxonomy" id="42197"/>
    <lineage>
        <taxon>Bacteria</taxon>
        <taxon>Bacillati</taxon>
        <taxon>Actinomycetota</taxon>
        <taxon>Actinomycetes</taxon>
        <taxon>Pseudonocardiales</taxon>
        <taxon>Pseudonocardiaceae</taxon>
        <taxon>Actinosynnema</taxon>
    </lineage>
</organism>
<dbReference type="InterPro" id="IPR001128">
    <property type="entry name" value="Cyt_P450"/>
</dbReference>
<evidence type="ECO:0000256" key="4">
    <source>
        <dbReference type="ARBA" id="ARBA00023002"/>
    </source>
</evidence>
<sequence>MTRSPEEPLAVPQPRPGPYEPPAGYRSRGRLPRARTPAGADAWLVTGWHDLRAVLADPRFSSDRTHPAFPTLVPGQRGLTTRNGRTTLIAQDPPAHTASRRAVLGEFTVRRVRAMRPRITEIVEGCLDDLLAGPRPADLVAALALPVPSLVVCELLGVPYADHDFFQARTAELVRRGTSDVDRARAGAQVQEYLSGLVAAKRRAPGDDLLGRLIVRQREAGGEDHDDLVLLGTLLLLAGHETTASTIALGALALLERPEVARELREDPALLPGAVEELLRLLSVVETATSRLAKADVVVGGRLVRAGEGVIGPVQTANHDPEVFPDPHVLDVRRPQGKHLAFGFGPHQCLGQHLAREELRIVFGALLRRVPTLRLAVPREELDFKDDANVYGLNALPVTW</sequence>
<dbReference type="Pfam" id="PF00067">
    <property type="entry name" value="p450"/>
    <property type="match status" value="1"/>
</dbReference>
<keyword evidence="10" id="KW-1185">Reference proteome</keyword>
<feature type="region of interest" description="Disordered" evidence="8">
    <location>
        <begin position="1"/>
        <end position="33"/>
    </location>
</feature>
<dbReference type="RefSeq" id="WP_096493061.1">
    <property type="nucleotide sequence ID" value="NZ_CP023445.1"/>
</dbReference>
<evidence type="ECO:0000256" key="6">
    <source>
        <dbReference type="ARBA" id="ARBA00023033"/>
    </source>
</evidence>
<evidence type="ECO:0000256" key="8">
    <source>
        <dbReference type="SAM" id="MobiDB-lite"/>
    </source>
</evidence>
<dbReference type="PANTHER" id="PTHR46696">
    <property type="entry name" value="P450, PUTATIVE (EUROFUNG)-RELATED"/>
    <property type="match status" value="1"/>
</dbReference>
<proteinExistence type="inferred from homology"/>
<keyword evidence="4 7" id="KW-0560">Oxidoreductase</keyword>
<reference evidence="9" key="1">
    <citation type="submission" date="2017-09" db="EMBL/GenBank/DDBJ databases">
        <title>Complete Genome Sequence of ansamitocin-producing Bacterium Actinosynnema pretiosum X47.</title>
        <authorList>
            <person name="Cao G."/>
            <person name="Zong G."/>
            <person name="Zhong C."/>
            <person name="Fu J."/>
        </authorList>
    </citation>
    <scope>NUCLEOTIDE SEQUENCE [LARGE SCALE GENOMIC DNA]</scope>
    <source>
        <strain evidence="9">X47</strain>
    </source>
</reference>
<dbReference type="PANTHER" id="PTHR46696:SF1">
    <property type="entry name" value="CYTOCHROME P450 YJIB-RELATED"/>
    <property type="match status" value="1"/>
</dbReference>
<evidence type="ECO:0000256" key="2">
    <source>
        <dbReference type="ARBA" id="ARBA00022617"/>
    </source>
</evidence>
<keyword evidence="6 7" id="KW-0503">Monooxygenase</keyword>